<evidence type="ECO:0000313" key="2">
    <source>
        <dbReference type="Proteomes" id="UP000032534"/>
    </source>
</evidence>
<dbReference type="AlphaFoldDB" id="A0A0D7X079"/>
<gene>
    <name evidence="1" type="ORF">QD47_22695</name>
</gene>
<dbReference type="OrthoDB" id="1985886at2"/>
<keyword evidence="2" id="KW-1185">Reference proteome</keyword>
<name>A0A0D7X079_9BACL</name>
<reference evidence="1 2" key="1">
    <citation type="submission" date="2014-11" db="EMBL/GenBank/DDBJ databases">
        <title>Draft Genome Sequences of Paenibacillus polymyxa NRRL B-30509 and Paenibacillus terrae NRRL B-30644, Strains from a Poultry Environment that Produce Tridecaptin A and Paenicidins.</title>
        <authorList>
            <person name="van Belkum M.J."/>
            <person name="Lohans C.T."/>
            <person name="Vederas J.C."/>
        </authorList>
    </citation>
    <scope>NUCLEOTIDE SEQUENCE [LARGE SCALE GENOMIC DNA]</scope>
    <source>
        <strain evidence="1 2">NRRL B-30644</strain>
    </source>
</reference>
<dbReference type="Proteomes" id="UP000032534">
    <property type="component" value="Unassembled WGS sequence"/>
</dbReference>
<organism evidence="1 2">
    <name type="scientific">Paenibacillus terrae</name>
    <dbReference type="NCBI Taxonomy" id="159743"/>
    <lineage>
        <taxon>Bacteria</taxon>
        <taxon>Bacillati</taxon>
        <taxon>Bacillota</taxon>
        <taxon>Bacilli</taxon>
        <taxon>Bacillales</taxon>
        <taxon>Paenibacillaceae</taxon>
        <taxon>Paenibacillus</taxon>
    </lineage>
</organism>
<accession>A0A0D7X079</accession>
<proteinExistence type="predicted"/>
<protein>
    <submittedName>
        <fullName evidence="1">F0F1-type ATP synthase</fullName>
    </submittedName>
</protein>
<dbReference type="EMBL" id="JTHP01000058">
    <property type="protein sequence ID" value="KJD43402.1"/>
    <property type="molecule type" value="Genomic_DNA"/>
</dbReference>
<comment type="caution">
    <text evidence="1">The sequence shown here is derived from an EMBL/GenBank/DDBJ whole genome shotgun (WGS) entry which is preliminary data.</text>
</comment>
<evidence type="ECO:0000313" key="1">
    <source>
        <dbReference type="EMBL" id="KJD43402.1"/>
    </source>
</evidence>
<dbReference type="RefSeq" id="WP_044648263.1">
    <property type="nucleotide sequence ID" value="NZ_JTHP01000058.1"/>
</dbReference>
<dbReference type="PATRIC" id="fig|159743.3.peg.5045"/>
<sequence>MKITDFAVIFILLFLPFGVVSDLRVQNQREVQQLEMKYTSALRTAVQGAGVVLSQNERQEREAGYGSDKFFRVDKEEALHTFLHSLFLNMGIDGDTVAQRALLDYMPALMVLDYDGYYAFASESYTDEHGQAVQGPKWSEKKPYAYVDSVGNSVGFTLDNYVHAYDARNHRWVEGFQKELQGQTTISLLNDPEAFEQVRRSTIVHSIQEDLSRLINLHNEKAAHNGVSYTFTLPLISQEEWYNTVDDVGLMAFIQGIPVGDRYYNNYGFGGGRVVRKQAVIGGVESDTGMKYFYRESCPAPFKAEERFTDEKSAAAAGYFEYKCDNDNK</sequence>